<organism evidence="6 7">
    <name type="scientific">Jeotgalibacillus proteolyticus</name>
    <dbReference type="NCBI Taxonomy" id="2082395"/>
    <lineage>
        <taxon>Bacteria</taxon>
        <taxon>Bacillati</taxon>
        <taxon>Bacillota</taxon>
        <taxon>Bacilli</taxon>
        <taxon>Bacillales</taxon>
        <taxon>Caryophanaceae</taxon>
        <taxon>Jeotgalibacillus</taxon>
    </lineage>
</organism>
<dbReference type="InterPro" id="IPR050595">
    <property type="entry name" value="Bact_response_regulator"/>
</dbReference>
<dbReference type="InterPro" id="IPR029787">
    <property type="entry name" value="Nucleotide_cyclase"/>
</dbReference>
<keyword evidence="2" id="KW-0902">Two-component regulatory system</keyword>
<feature type="domain" description="GGDEF" evidence="5">
    <location>
        <begin position="268"/>
        <end position="394"/>
    </location>
</feature>
<evidence type="ECO:0000259" key="5">
    <source>
        <dbReference type="PROSITE" id="PS50887"/>
    </source>
</evidence>
<dbReference type="Pfam" id="PF00990">
    <property type="entry name" value="GGDEF"/>
    <property type="match status" value="1"/>
</dbReference>
<feature type="modified residue" description="4-aspartylphosphate" evidence="3">
    <location>
        <position position="463"/>
    </location>
</feature>
<proteinExistence type="predicted"/>
<dbReference type="CDD" id="cd00156">
    <property type="entry name" value="REC"/>
    <property type="match status" value="1"/>
</dbReference>
<dbReference type="InterPro" id="IPR001789">
    <property type="entry name" value="Sig_transdc_resp-reg_receiver"/>
</dbReference>
<comment type="caution">
    <text evidence="3">Lacks conserved residue(s) required for the propagation of feature annotation.</text>
</comment>
<feature type="domain" description="Response regulatory" evidence="4">
    <location>
        <begin position="406"/>
        <end position="530"/>
    </location>
</feature>
<dbReference type="SMART" id="SM00267">
    <property type="entry name" value="GGDEF"/>
    <property type="match status" value="1"/>
</dbReference>
<dbReference type="NCBIfam" id="TIGR00254">
    <property type="entry name" value="GGDEF"/>
    <property type="match status" value="1"/>
</dbReference>
<dbReference type="SUPFAM" id="SSF52172">
    <property type="entry name" value="CheY-like"/>
    <property type="match status" value="2"/>
</dbReference>
<dbReference type="PROSITE" id="PS50887">
    <property type="entry name" value="GGDEF"/>
    <property type="match status" value="1"/>
</dbReference>
<keyword evidence="7" id="KW-1185">Reference proteome</keyword>
<dbReference type="InterPro" id="IPR043128">
    <property type="entry name" value="Rev_trsase/Diguanyl_cyclase"/>
</dbReference>
<sequence>MLEKYKQLMYERIEKTISGWSDRKAVQENELFQFFESVKETAGTIGMEELSKEAEKNLAYLDEESDQLWKEDKWTQLTERIQNESAGGDLPSIHLETAAAIDSVPSQDVPTILIIDDDLEFVSSVKAVLKGNYFQVVTAVTGEKGLELFYEINPGVIVVSNTLPDGGGLPLLNQIISKAQKDLIPIVMVSSEGSTEHRIEAYELGALDFIGKPINPSVFVPFLRNRLMQRENILRHIQKDYLTGAYKKDALEPEMLDQLEKIKLGESARFSFALADLDFFYSVNQKRGHAHGDEVLRELVRLFLQMKKPEDKIFRSDGGEFAVVLPGKSAKEALAFLDQWREAFTQKCGVTFSAGLLSIAGKTSLLEGQITVQAKKALFHAKETGRSKTVLYEEEESESYMQGQLNLIVVDDDQIVRELLKHHFTKRREVNVQSMTIKTFEDGISFLESDWYRKDQQYMILIDRVMPKMNGLEVIKEVRERYGGKNILICLLVPRQGESEITQALAVGVDDFMMKPFNVQEVASKIDRMTERTFS</sequence>
<comment type="caution">
    <text evidence="6">The sequence shown here is derived from an EMBL/GenBank/DDBJ whole genome shotgun (WGS) entry which is preliminary data.</text>
</comment>
<evidence type="ECO:0000256" key="3">
    <source>
        <dbReference type="PROSITE-ProRule" id="PRU00169"/>
    </source>
</evidence>
<evidence type="ECO:0000313" key="6">
    <source>
        <dbReference type="EMBL" id="PPA69300.1"/>
    </source>
</evidence>
<reference evidence="6 7" key="1">
    <citation type="submission" date="2018-02" db="EMBL/GenBank/DDBJ databases">
        <title>Jeotgalibacillus proteolyticum sp. nov. a protease producing bacterium isolated from ocean sediments of Laizhou Bay.</title>
        <authorList>
            <person name="Li Y."/>
        </authorList>
    </citation>
    <scope>NUCLEOTIDE SEQUENCE [LARGE SCALE GENOMIC DNA]</scope>
    <source>
        <strain evidence="6 7">22-7</strain>
    </source>
</reference>
<evidence type="ECO:0000256" key="1">
    <source>
        <dbReference type="ARBA" id="ARBA00022553"/>
    </source>
</evidence>
<dbReference type="InterPro" id="IPR011006">
    <property type="entry name" value="CheY-like_superfamily"/>
</dbReference>
<accession>A0A2S5G8H9</accession>
<dbReference type="EMBL" id="PREZ01000006">
    <property type="protein sequence ID" value="PPA69300.1"/>
    <property type="molecule type" value="Genomic_DNA"/>
</dbReference>
<protein>
    <recommendedName>
        <fullName evidence="8">Diguanylate cyclase</fullName>
    </recommendedName>
</protein>
<dbReference type="InterPro" id="IPR000160">
    <property type="entry name" value="GGDEF_dom"/>
</dbReference>
<feature type="domain" description="Response regulatory" evidence="4">
    <location>
        <begin position="111"/>
        <end position="227"/>
    </location>
</feature>
<evidence type="ECO:0000256" key="2">
    <source>
        <dbReference type="ARBA" id="ARBA00023012"/>
    </source>
</evidence>
<gene>
    <name evidence="6" type="ORF">C4B60_15990</name>
</gene>
<dbReference type="Gene3D" id="3.40.50.2300">
    <property type="match status" value="2"/>
</dbReference>
<dbReference type="Pfam" id="PF00072">
    <property type="entry name" value="Response_reg"/>
    <property type="match status" value="2"/>
</dbReference>
<dbReference type="GO" id="GO:0000160">
    <property type="term" value="P:phosphorelay signal transduction system"/>
    <property type="evidence" value="ECO:0007669"/>
    <property type="project" value="UniProtKB-KW"/>
</dbReference>
<dbReference type="Gene3D" id="3.30.70.270">
    <property type="match status" value="1"/>
</dbReference>
<keyword evidence="1 3" id="KW-0597">Phosphoprotein</keyword>
<dbReference type="Proteomes" id="UP000239047">
    <property type="component" value="Unassembled WGS sequence"/>
</dbReference>
<evidence type="ECO:0008006" key="8">
    <source>
        <dbReference type="Google" id="ProtNLM"/>
    </source>
</evidence>
<dbReference type="OrthoDB" id="9759607at2"/>
<dbReference type="SMART" id="SM00448">
    <property type="entry name" value="REC"/>
    <property type="match status" value="2"/>
</dbReference>
<dbReference type="CDD" id="cd01949">
    <property type="entry name" value="GGDEF"/>
    <property type="match status" value="1"/>
</dbReference>
<name>A0A2S5G8H9_9BACL</name>
<dbReference type="PANTHER" id="PTHR44591:SF14">
    <property type="entry name" value="PROTEIN PILG"/>
    <property type="match status" value="1"/>
</dbReference>
<evidence type="ECO:0000313" key="7">
    <source>
        <dbReference type="Proteomes" id="UP000239047"/>
    </source>
</evidence>
<evidence type="ECO:0000259" key="4">
    <source>
        <dbReference type="PROSITE" id="PS50110"/>
    </source>
</evidence>
<dbReference type="PANTHER" id="PTHR44591">
    <property type="entry name" value="STRESS RESPONSE REGULATOR PROTEIN 1"/>
    <property type="match status" value="1"/>
</dbReference>
<dbReference type="PROSITE" id="PS50110">
    <property type="entry name" value="RESPONSE_REGULATORY"/>
    <property type="match status" value="2"/>
</dbReference>
<dbReference type="AlphaFoldDB" id="A0A2S5G8H9"/>
<dbReference type="SUPFAM" id="SSF55073">
    <property type="entry name" value="Nucleotide cyclase"/>
    <property type="match status" value="1"/>
</dbReference>